<dbReference type="PANTHER" id="PTHR23063">
    <property type="entry name" value="PHOSPHOLIPID ACYLTRANSFERASE"/>
    <property type="match status" value="1"/>
</dbReference>
<dbReference type="Pfam" id="PF01553">
    <property type="entry name" value="Acyltransferase"/>
    <property type="match status" value="1"/>
</dbReference>
<evidence type="ECO:0000256" key="12">
    <source>
        <dbReference type="ARBA" id="ARBA00023315"/>
    </source>
</evidence>
<dbReference type="GO" id="GO:0019432">
    <property type="term" value="P:triglyceride biosynthetic process"/>
    <property type="evidence" value="ECO:0007669"/>
    <property type="project" value="TreeGrafter"/>
</dbReference>
<organism evidence="17 19">
    <name type="scientific">Dracunculus medinensis</name>
    <name type="common">Guinea worm</name>
    <dbReference type="NCBI Taxonomy" id="318479"/>
    <lineage>
        <taxon>Eukaryota</taxon>
        <taxon>Metazoa</taxon>
        <taxon>Ecdysozoa</taxon>
        <taxon>Nematoda</taxon>
        <taxon>Chromadorea</taxon>
        <taxon>Rhabditida</taxon>
        <taxon>Spirurina</taxon>
        <taxon>Dracunculoidea</taxon>
        <taxon>Dracunculidae</taxon>
        <taxon>Dracunculus</taxon>
    </lineage>
</organism>
<accession>A0A0N4UPJ6</accession>
<keyword evidence="4" id="KW-0444">Lipid biosynthesis</keyword>
<evidence type="ECO:0000256" key="14">
    <source>
        <dbReference type="SAM" id="Phobius"/>
    </source>
</evidence>
<keyword evidence="8" id="KW-0443">Lipid metabolism</keyword>
<dbReference type="Proteomes" id="UP000038040">
    <property type="component" value="Unplaced"/>
</dbReference>
<dbReference type="GO" id="GO:0004366">
    <property type="term" value="F:glycerol-3-phosphate O-acyltransferase activity"/>
    <property type="evidence" value="ECO:0007669"/>
    <property type="project" value="TreeGrafter"/>
</dbReference>
<dbReference type="SMART" id="SM00563">
    <property type="entry name" value="PlsC"/>
    <property type="match status" value="1"/>
</dbReference>
<keyword evidence="10" id="KW-0594">Phospholipid biosynthesis</keyword>
<keyword evidence="11" id="KW-1208">Phospholipid metabolism</keyword>
<evidence type="ECO:0000256" key="6">
    <source>
        <dbReference type="ARBA" id="ARBA00022692"/>
    </source>
</evidence>
<feature type="transmembrane region" description="Helical" evidence="14">
    <location>
        <begin position="167"/>
        <end position="187"/>
    </location>
</feature>
<dbReference type="EMBL" id="UYYG01001248">
    <property type="protein sequence ID" value="VDN60817.1"/>
    <property type="molecule type" value="Genomic_DNA"/>
</dbReference>
<evidence type="ECO:0000256" key="5">
    <source>
        <dbReference type="ARBA" id="ARBA00022679"/>
    </source>
</evidence>
<evidence type="ECO:0000313" key="18">
    <source>
        <dbReference type="Proteomes" id="UP000274756"/>
    </source>
</evidence>
<keyword evidence="5" id="KW-0808">Transferase</keyword>
<protein>
    <submittedName>
        <fullName evidence="19">PlsC domain-containing protein</fullName>
    </submittedName>
</protein>
<evidence type="ECO:0000256" key="7">
    <source>
        <dbReference type="ARBA" id="ARBA00022989"/>
    </source>
</evidence>
<keyword evidence="12" id="KW-0012">Acyltransferase</keyword>
<comment type="similarity">
    <text evidence="3">Belongs to the 1-acyl-sn-glycerol-3-phosphate acyltransferase family.</text>
</comment>
<evidence type="ECO:0000256" key="8">
    <source>
        <dbReference type="ARBA" id="ARBA00023098"/>
    </source>
</evidence>
<evidence type="ECO:0000313" key="19">
    <source>
        <dbReference type="WBParaSite" id="DME_0000988701-mRNA-1"/>
    </source>
</evidence>
<evidence type="ECO:0000256" key="3">
    <source>
        <dbReference type="ARBA" id="ARBA00008655"/>
    </source>
</evidence>
<keyword evidence="6 14" id="KW-0812">Transmembrane</keyword>
<evidence type="ECO:0000259" key="15">
    <source>
        <dbReference type="SMART" id="SM00563"/>
    </source>
</evidence>
<dbReference type="PANTHER" id="PTHR23063:SF6">
    <property type="entry name" value="PHOSPHOLIPID_GLYCEROL ACYLTRANSFERASE DOMAIN-CONTAINING PROTEIN"/>
    <property type="match status" value="1"/>
</dbReference>
<dbReference type="Proteomes" id="UP000274756">
    <property type="component" value="Unassembled WGS sequence"/>
</dbReference>
<evidence type="ECO:0000256" key="13">
    <source>
        <dbReference type="ARBA" id="ARBA00025707"/>
    </source>
</evidence>
<evidence type="ECO:0000313" key="16">
    <source>
        <dbReference type="EMBL" id="VDN60817.1"/>
    </source>
</evidence>
<gene>
    <name evidence="16" type="ORF">DME_LOCUS10790</name>
</gene>
<dbReference type="InterPro" id="IPR002123">
    <property type="entry name" value="Plipid/glycerol_acylTrfase"/>
</dbReference>
<evidence type="ECO:0000256" key="4">
    <source>
        <dbReference type="ARBA" id="ARBA00022516"/>
    </source>
</evidence>
<feature type="transmembrane region" description="Helical" evidence="14">
    <location>
        <begin position="141"/>
        <end position="161"/>
    </location>
</feature>
<keyword evidence="7 14" id="KW-1133">Transmembrane helix</keyword>
<evidence type="ECO:0000313" key="17">
    <source>
        <dbReference type="Proteomes" id="UP000038040"/>
    </source>
</evidence>
<evidence type="ECO:0000256" key="9">
    <source>
        <dbReference type="ARBA" id="ARBA00023136"/>
    </source>
</evidence>
<dbReference type="OrthoDB" id="272512at2759"/>
<comment type="pathway">
    <text evidence="13">Phospholipid metabolism.</text>
</comment>
<sequence>MIIVVTLLSTYFGAIFGISFATILLIIFGYGWGSLPFFYLRIIEAFQNFFSLDYPVDNEHERSIIIKRSSNFLNENDSDDEEFFSNENYKNAFDISIDAFKNGFETVIQDDLSAAFDVAPSFCETLLEYLNRLNLQKISNLLLCDLQFFAYAASLIFRYTILLPVRFSLIATSFLYAFCAVFLSYFIQLTLKQRIDISVTYCRLYGAGIGLIAKYHNSQNRPRSPGIAVSNHISPNDIQIIFADISSYGSDGFTVTGQKHGGIIWLIERLVERICPAIWMERSDSESRKRFTTEIFNSAISHPVLLFPEGYCTNNTSILRFRKAIFKSGINIYPIALRQKSRFGDSFWREDQFWRYMLRVITSWAIVYDVFYLEAMQKSHSETNETFANRVRQEISRAAQIKPIKSDGRLWYLEIERQRMKEMQMRKFSNIFYEIFIRREIHCESEIHKRNL</sequence>
<dbReference type="CDD" id="cd07991">
    <property type="entry name" value="LPLAT_LPCAT1-like"/>
    <property type="match status" value="1"/>
</dbReference>
<keyword evidence="18" id="KW-1185">Reference proteome</keyword>
<reference evidence="16 18" key="2">
    <citation type="submission" date="2018-11" db="EMBL/GenBank/DDBJ databases">
        <authorList>
            <consortium name="Pathogen Informatics"/>
        </authorList>
    </citation>
    <scope>NUCLEOTIDE SEQUENCE [LARGE SCALE GENOMIC DNA]</scope>
</reference>
<dbReference type="GO" id="GO:0005783">
    <property type="term" value="C:endoplasmic reticulum"/>
    <property type="evidence" value="ECO:0007669"/>
    <property type="project" value="TreeGrafter"/>
</dbReference>
<name>A0A0N4UPJ6_DRAME</name>
<dbReference type="AlphaFoldDB" id="A0A0N4UPJ6"/>
<dbReference type="SUPFAM" id="SSF69593">
    <property type="entry name" value="Glycerol-3-phosphate (1)-acyltransferase"/>
    <property type="match status" value="1"/>
</dbReference>
<evidence type="ECO:0000256" key="11">
    <source>
        <dbReference type="ARBA" id="ARBA00023264"/>
    </source>
</evidence>
<feature type="domain" description="Phospholipid/glycerol acyltransferase" evidence="15">
    <location>
        <begin position="226"/>
        <end position="340"/>
    </location>
</feature>
<reference evidence="19" key="1">
    <citation type="submission" date="2017-02" db="UniProtKB">
        <authorList>
            <consortium name="WormBaseParasite"/>
        </authorList>
    </citation>
    <scope>IDENTIFICATION</scope>
</reference>
<dbReference type="WBParaSite" id="DME_0000988701-mRNA-1">
    <property type="protein sequence ID" value="DME_0000988701-mRNA-1"/>
    <property type="gene ID" value="DME_0000988701"/>
</dbReference>
<evidence type="ECO:0000256" key="1">
    <source>
        <dbReference type="ARBA" id="ARBA00004370"/>
    </source>
</evidence>
<dbReference type="STRING" id="318479.A0A0N4UPJ6"/>
<dbReference type="GO" id="GO:0016020">
    <property type="term" value="C:membrane"/>
    <property type="evidence" value="ECO:0007669"/>
    <property type="project" value="UniProtKB-SubCell"/>
</dbReference>
<evidence type="ECO:0000256" key="2">
    <source>
        <dbReference type="ARBA" id="ARBA00005189"/>
    </source>
</evidence>
<evidence type="ECO:0000256" key="10">
    <source>
        <dbReference type="ARBA" id="ARBA00023209"/>
    </source>
</evidence>
<comment type="subcellular location">
    <subcellularLocation>
        <location evidence="1">Membrane</location>
    </subcellularLocation>
</comment>
<feature type="transmembrane region" description="Helical" evidence="14">
    <location>
        <begin position="12"/>
        <end position="32"/>
    </location>
</feature>
<dbReference type="GO" id="GO:0008654">
    <property type="term" value="P:phospholipid biosynthetic process"/>
    <property type="evidence" value="ECO:0007669"/>
    <property type="project" value="UniProtKB-KW"/>
</dbReference>
<dbReference type="InterPro" id="IPR045252">
    <property type="entry name" value="LPCAT1-like"/>
</dbReference>
<keyword evidence="9 14" id="KW-0472">Membrane</keyword>
<proteinExistence type="inferred from homology"/>
<comment type="pathway">
    <text evidence="2">Lipid metabolism.</text>
</comment>